<dbReference type="OrthoDB" id="976209at2759"/>
<feature type="coiled-coil region" evidence="1">
    <location>
        <begin position="44"/>
        <end position="106"/>
    </location>
</feature>
<evidence type="ECO:0000313" key="3">
    <source>
        <dbReference type="Proteomes" id="UP000593576"/>
    </source>
</evidence>
<keyword evidence="1" id="KW-0175">Coiled coil</keyword>
<sequence>MMTPGYNEWWVRRINDNIPEPSWENNQSIEEHLRVVPSELEIIRHNFETKNVELEKKIEQMDEEKMNLRFDMDVQKLEVEKLKKGKNKAEEDLDSLKIDYKKLCLSMRTAGLGKLQSSGVKRFEKKRTRPIDRKGNSKRFRYETRL</sequence>
<reference evidence="2 3" key="1">
    <citation type="journal article" date="2019" name="Genome Biol. Evol.">
        <title>Insights into the evolution of the New World diploid cottons (Gossypium, subgenus Houzingenia) based on genome sequencing.</title>
        <authorList>
            <person name="Grover C.E."/>
            <person name="Arick M.A. 2nd"/>
            <person name="Thrash A."/>
            <person name="Conover J.L."/>
            <person name="Sanders W.S."/>
            <person name="Peterson D.G."/>
            <person name="Frelichowski J.E."/>
            <person name="Scheffler J.A."/>
            <person name="Scheffler B.E."/>
            <person name="Wendel J.F."/>
        </authorList>
    </citation>
    <scope>NUCLEOTIDE SEQUENCE [LARGE SCALE GENOMIC DNA]</scope>
    <source>
        <strain evidence="2">1</strain>
        <tissue evidence="2">Leaf</tissue>
    </source>
</reference>
<dbReference type="PANTHER" id="PTHR48200:SF1">
    <property type="entry name" value="AMINOTRANSFERASE-LIKE PLANT MOBILE DOMAIN-CONTAINING PROTEIN"/>
    <property type="match status" value="1"/>
</dbReference>
<gene>
    <name evidence="2" type="ORF">Goshw_019932</name>
</gene>
<evidence type="ECO:0000313" key="2">
    <source>
        <dbReference type="EMBL" id="MBA0880617.1"/>
    </source>
</evidence>
<dbReference type="EMBL" id="JABFAF010277856">
    <property type="protein sequence ID" value="MBA0880617.1"/>
    <property type="molecule type" value="Genomic_DNA"/>
</dbReference>
<keyword evidence="3" id="KW-1185">Reference proteome</keyword>
<proteinExistence type="predicted"/>
<organism evidence="2 3">
    <name type="scientific">Gossypium schwendimanii</name>
    <name type="common">Cotton</name>
    <dbReference type="NCBI Taxonomy" id="34291"/>
    <lineage>
        <taxon>Eukaryota</taxon>
        <taxon>Viridiplantae</taxon>
        <taxon>Streptophyta</taxon>
        <taxon>Embryophyta</taxon>
        <taxon>Tracheophyta</taxon>
        <taxon>Spermatophyta</taxon>
        <taxon>Magnoliopsida</taxon>
        <taxon>eudicotyledons</taxon>
        <taxon>Gunneridae</taxon>
        <taxon>Pentapetalae</taxon>
        <taxon>rosids</taxon>
        <taxon>malvids</taxon>
        <taxon>Malvales</taxon>
        <taxon>Malvaceae</taxon>
        <taxon>Malvoideae</taxon>
        <taxon>Gossypium</taxon>
    </lineage>
</organism>
<protein>
    <submittedName>
        <fullName evidence="2">Uncharacterized protein</fullName>
    </submittedName>
</protein>
<dbReference type="AlphaFoldDB" id="A0A7J9NBW0"/>
<evidence type="ECO:0000256" key="1">
    <source>
        <dbReference type="SAM" id="Coils"/>
    </source>
</evidence>
<accession>A0A7J9NBW0</accession>
<dbReference type="Proteomes" id="UP000593576">
    <property type="component" value="Unassembled WGS sequence"/>
</dbReference>
<comment type="caution">
    <text evidence="2">The sequence shown here is derived from an EMBL/GenBank/DDBJ whole genome shotgun (WGS) entry which is preliminary data.</text>
</comment>
<dbReference type="PANTHER" id="PTHR48200">
    <property type="entry name" value="PROTEIN, PUTATIVE-RELATED"/>
    <property type="match status" value="1"/>
</dbReference>
<name>A0A7J9NBW0_GOSSC</name>